<dbReference type="AlphaFoldDB" id="A0A0N5A9R6"/>
<feature type="compositionally biased region" description="Low complexity" evidence="2">
    <location>
        <begin position="485"/>
        <end position="499"/>
    </location>
</feature>
<dbReference type="GO" id="GO:0071944">
    <property type="term" value="C:cell periphery"/>
    <property type="evidence" value="ECO:0007669"/>
    <property type="project" value="TreeGrafter"/>
</dbReference>
<dbReference type="InterPro" id="IPR000884">
    <property type="entry name" value="TSP1_rpt"/>
</dbReference>
<accession>A0A0N5A9R6</accession>
<dbReference type="WBParaSite" id="SMUV_0000085201-mRNA-1">
    <property type="protein sequence ID" value="SMUV_0000085201-mRNA-1"/>
    <property type="gene ID" value="SMUV_0000085201"/>
</dbReference>
<feature type="region of interest" description="Disordered" evidence="2">
    <location>
        <begin position="485"/>
        <end position="507"/>
    </location>
</feature>
<dbReference type="FunFam" id="2.20.100.10:FF:000001">
    <property type="entry name" value="semaphorin-5A isoform X1"/>
    <property type="match status" value="1"/>
</dbReference>
<dbReference type="InterPro" id="IPR036383">
    <property type="entry name" value="TSP1_rpt_sf"/>
</dbReference>
<dbReference type="InterPro" id="IPR038877">
    <property type="entry name" value="THSD1"/>
</dbReference>
<keyword evidence="3" id="KW-0732">Signal</keyword>
<dbReference type="SMART" id="SM00209">
    <property type="entry name" value="TSP1"/>
    <property type="match status" value="1"/>
</dbReference>
<dbReference type="STRING" id="451379.A0A0N5A9R6"/>
<dbReference type="Pfam" id="PF00090">
    <property type="entry name" value="TSP_1"/>
    <property type="match status" value="1"/>
</dbReference>
<reference evidence="5" key="1">
    <citation type="submission" date="2017-02" db="UniProtKB">
        <authorList>
            <consortium name="WormBaseParasite"/>
        </authorList>
    </citation>
    <scope>IDENTIFICATION</scope>
</reference>
<keyword evidence="4" id="KW-1185">Reference proteome</keyword>
<feature type="chain" id="PRO_5005893091" evidence="3">
    <location>
        <begin position="25"/>
        <end position="568"/>
    </location>
</feature>
<dbReference type="PROSITE" id="PS50092">
    <property type="entry name" value="TSP1"/>
    <property type="match status" value="1"/>
</dbReference>
<keyword evidence="1" id="KW-1015">Disulfide bond</keyword>
<dbReference type="PANTHER" id="PTHR16311:SF3">
    <property type="entry name" value="THROMBOSPONDIN TYPE-1 DOMAIN-CONTAINING PROTEIN 1"/>
    <property type="match status" value="1"/>
</dbReference>
<dbReference type="PANTHER" id="PTHR16311">
    <property type="entry name" value="THROMBOSPONDIN TYPE I DOMAIN-CONTAINING 1"/>
    <property type="match status" value="1"/>
</dbReference>
<organism evidence="4 5">
    <name type="scientific">Syphacia muris</name>
    <dbReference type="NCBI Taxonomy" id="451379"/>
    <lineage>
        <taxon>Eukaryota</taxon>
        <taxon>Metazoa</taxon>
        <taxon>Ecdysozoa</taxon>
        <taxon>Nematoda</taxon>
        <taxon>Chromadorea</taxon>
        <taxon>Rhabditida</taxon>
        <taxon>Spirurina</taxon>
        <taxon>Oxyuridomorpha</taxon>
        <taxon>Oxyuroidea</taxon>
        <taxon>Oxyuridae</taxon>
        <taxon>Syphacia</taxon>
    </lineage>
</organism>
<protein>
    <submittedName>
        <fullName evidence="5">Adhesion G protein-coupled receptor F3</fullName>
    </submittedName>
</protein>
<proteinExistence type="predicted"/>
<evidence type="ECO:0000256" key="3">
    <source>
        <dbReference type="SAM" id="SignalP"/>
    </source>
</evidence>
<evidence type="ECO:0000256" key="2">
    <source>
        <dbReference type="SAM" id="MobiDB-lite"/>
    </source>
</evidence>
<evidence type="ECO:0000256" key="1">
    <source>
        <dbReference type="ARBA" id="ARBA00023157"/>
    </source>
</evidence>
<dbReference type="SUPFAM" id="SSF82895">
    <property type="entry name" value="TSP-1 type 1 repeat"/>
    <property type="match status" value="1"/>
</dbReference>
<feature type="signal peptide" evidence="3">
    <location>
        <begin position="1"/>
        <end position="24"/>
    </location>
</feature>
<evidence type="ECO:0000313" key="4">
    <source>
        <dbReference type="Proteomes" id="UP000046393"/>
    </source>
</evidence>
<evidence type="ECO:0000313" key="5">
    <source>
        <dbReference type="WBParaSite" id="SMUV_0000085201-mRNA-1"/>
    </source>
</evidence>
<sequence length="568" mass="64710">MTLLAVCFLTYLTVLLGNVAVLLAAETTTIQMPSTTVNNLKTLFAQPIPALNQVSVNKLSTDGTVKIWLNSRTLCTVPLPSNTKETLIFPCNCFPVISNNYKLFFNDIFIMNFTVTEPLINDSQLQQHMLCTNLRLTSMFPICMGTNLRIRLQYRPTKVLPQMEHYFNDIWNTSSALDKELLIPQQYFTIPGFYRILLENNASLWLLRIVVENAGEYSLRLEQSSIFPSCKKHIRIAWTKNNCLASSLAFRLRIFAVPDGSSPDRSYYLEEIHLDFNDTYVLLPCSIFDIIYSHFCFELVSIQQNTNFFYSWHKVCIKTEDCKLGHVNGEWSSWGNWSSCSTTCGQGVRRRFRYCNKPLPKGSGSFCSSNFFETQNCSIKCSEVPQEYCSCGCNIDQYKGTFFAHVCSGSQARWILQPKGRLLTLHVYSAKSFDQFRFEMSLDMVLFSLFSQMDCDMIRSGNTETTVLNAEKVVTKRSIGIQLSTTSTPRIPSSRDTSSLQPTPRLQHSSLSCFGDHELEYDYYEPAIPGSFLTPVQDFYSEIDIDQIIGESCLRDLDIMKSDAITQA</sequence>
<dbReference type="Gene3D" id="2.20.100.10">
    <property type="entry name" value="Thrombospondin type-1 (TSP1) repeat"/>
    <property type="match status" value="1"/>
</dbReference>
<dbReference type="Proteomes" id="UP000046393">
    <property type="component" value="Unplaced"/>
</dbReference>
<name>A0A0N5A9R6_9BILA</name>